<dbReference type="RefSeq" id="WP_141496410.1">
    <property type="nucleotide sequence ID" value="NZ_VICF01000004.1"/>
</dbReference>
<evidence type="ECO:0000313" key="1">
    <source>
        <dbReference type="EMBL" id="TQC74531.1"/>
    </source>
</evidence>
<proteinExistence type="predicted"/>
<dbReference type="Proteomes" id="UP000319715">
    <property type="component" value="Unassembled WGS sequence"/>
</dbReference>
<name>A0ABY3A0G4_9GAMM</name>
<dbReference type="Pfam" id="PF14390">
    <property type="entry name" value="DUF4420"/>
    <property type="match status" value="1"/>
</dbReference>
<evidence type="ECO:0000313" key="2">
    <source>
        <dbReference type="Proteomes" id="UP000319715"/>
    </source>
</evidence>
<comment type="caution">
    <text evidence="1">The sequence shown here is derived from an EMBL/GenBank/DDBJ whole genome shotgun (WGS) entry which is preliminary data.</text>
</comment>
<organism evidence="1 2">
    <name type="scientific">Pantoea dispersa</name>
    <dbReference type="NCBI Taxonomy" id="59814"/>
    <lineage>
        <taxon>Bacteria</taxon>
        <taxon>Pseudomonadati</taxon>
        <taxon>Pseudomonadota</taxon>
        <taxon>Gammaproteobacteria</taxon>
        <taxon>Enterobacterales</taxon>
        <taxon>Erwiniaceae</taxon>
        <taxon>Pantoea</taxon>
    </lineage>
</organism>
<keyword evidence="2" id="KW-1185">Reference proteome</keyword>
<sequence length="321" mass="37352">MTLTPEVLRQQWQDINYKDGGFLQINIQHSLEWYIGYQSINQRTLLLLCNMDIDSIESSKSILVSRRRREVDNRWILTFELLRNEQQDVFTILCCDIINYSCFVADEQEALSLVRTRYRQWAKLLESQKQGVMDEHMRKGLLGELLFLEKYMDSCPSILYAINGWSGPEGSDQDFIYSEGWYEIKSIGISSSNVTISSLEQLDCDELGELVIMRIDKVPPNKSNAISLNELVNRIKGKLSFNPEALEIFQQKLVSYGYIELQEYSEAKYYFSKTQKYLVSESFPRLIKSNVPNEIVSSTYELNLPSLDKWLKRIENGCEGF</sequence>
<protein>
    <submittedName>
        <fullName evidence="1">PD-(D/E)XK motif protein</fullName>
    </submittedName>
</protein>
<dbReference type="EMBL" id="VICF01000004">
    <property type="protein sequence ID" value="TQC74531.1"/>
    <property type="molecule type" value="Genomic_DNA"/>
</dbReference>
<accession>A0ABY3A0G4</accession>
<dbReference type="InterPro" id="IPR025534">
    <property type="entry name" value="DUF4420"/>
</dbReference>
<gene>
    <name evidence="1" type="ORF">FK492_13700</name>
</gene>
<reference evidence="1 2" key="1">
    <citation type="submission" date="2019-06" db="EMBL/GenBank/DDBJ databases">
        <title>Pantoea dispersa Assembly.</title>
        <authorList>
            <person name="Wang J."/>
        </authorList>
    </citation>
    <scope>NUCLEOTIDE SEQUENCE [LARGE SCALE GENOMIC DNA]</scope>
    <source>
        <strain evidence="2">bio</strain>
    </source>
</reference>